<reference evidence="4" key="1">
    <citation type="submission" date="2025-08" db="UniProtKB">
        <authorList>
            <consortium name="RefSeq"/>
        </authorList>
    </citation>
    <scope>IDENTIFICATION</scope>
</reference>
<evidence type="ECO:0000256" key="2">
    <source>
        <dbReference type="ARBA" id="ARBA00022729"/>
    </source>
</evidence>
<keyword evidence="3" id="KW-1185">Reference proteome</keyword>
<dbReference type="Proteomes" id="UP001515500">
    <property type="component" value="Chromosome 9"/>
</dbReference>
<evidence type="ECO:0000313" key="4">
    <source>
        <dbReference type="RefSeq" id="XP_039131839.1"/>
    </source>
</evidence>
<evidence type="ECO:0000256" key="1">
    <source>
        <dbReference type="ARBA" id="ARBA00011073"/>
    </source>
</evidence>
<proteinExistence type="inferred from homology"/>
<dbReference type="GO" id="GO:0004252">
    <property type="term" value="F:serine-type endopeptidase activity"/>
    <property type="evidence" value="ECO:0007669"/>
    <property type="project" value="InterPro"/>
</dbReference>
<protein>
    <submittedName>
        <fullName evidence="4">Subtilisin-like protease</fullName>
    </submittedName>
</protein>
<dbReference type="Gene3D" id="3.50.30.30">
    <property type="match status" value="1"/>
</dbReference>
<dbReference type="PANTHER" id="PTHR10795">
    <property type="entry name" value="PROPROTEIN CONVERTASE SUBTILISIN/KEXIN"/>
    <property type="match status" value="1"/>
</dbReference>
<dbReference type="GO" id="GO:0006508">
    <property type="term" value="P:proteolysis"/>
    <property type="evidence" value="ECO:0007669"/>
    <property type="project" value="InterPro"/>
</dbReference>
<dbReference type="InterPro" id="IPR036852">
    <property type="entry name" value="Peptidase_S8/S53_dom_sf"/>
</dbReference>
<dbReference type="GeneID" id="120268561"/>
<evidence type="ECO:0000313" key="3">
    <source>
        <dbReference type="Proteomes" id="UP001515500"/>
    </source>
</evidence>
<dbReference type="RefSeq" id="XP_039131839.1">
    <property type="nucleotide sequence ID" value="XM_039275905.1"/>
</dbReference>
<keyword evidence="2" id="KW-0732">Signal</keyword>
<dbReference type="Gene3D" id="3.40.50.200">
    <property type="entry name" value="Peptidase S8/S53 domain"/>
    <property type="match status" value="1"/>
</dbReference>
<accession>A0AB40BWJ7</accession>
<organism evidence="3 4">
    <name type="scientific">Dioscorea cayennensis subsp. rotundata</name>
    <name type="common">White Guinea yam</name>
    <name type="synonym">Dioscorea rotundata</name>
    <dbReference type="NCBI Taxonomy" id="55577"/>
    <lineage>
        <taxon>Eukaryota</taxon>
        <taxon>Viridiplantae</taxon>
        <taxon>Streptophyta</taxon>
        <taxon>Embryophyta</taxon>
        <taxon>Tracheophyta</taxon>
        <taxon>Spermatophyta</taxon>
        <taxon>Magnoliopsida</taxon>
        <taxon>Liliopsida</taxon>
        <taxon>Dioscoreales</taxon>
        <taxon>Dioscoreaceae</taxon>
        <taxon>Dioscorea</taxon>
    </lineage>
</organism>
<dbReference type="AlphaFoldDB" id="A0AB40BWJ7"/>
<sequence length="233" mass="24665">MVLDVDVRGLAKGSASSVVPRAHLAIYQSCTKTSCLSVDILMAMDQAIVDGVDVLSISIGHHLDPYYLDNMAIGTFSAIQKGLVVSMIASNSGPELSSIENDEPLVTTVGPSSHDLRVKATVKLGDGTQIVGETGYFNATLLLVFHGLLGNGTEGGAAMIIRDTFMEGSTTFSDVMFFWDAVDLIALGAAQVNPQAANELGLVYDIMPFNYIQYLCGMGYSDANVSTAASRQI</sequence>
<name>A0AB40BWJ7_DIOCR</name>
<comment type="similarity">
    <text evidence="1">Belongs to the peptidase S8 family.</text>
</comment>
<dbReference type="SUPFAM" id="SSF52743">
    <property type="entry name" value="Subtilisin-like"/>
    <property type="match status" value="1"/>
</dbReference>
<gene>
    <name evidence="4" type="primary">LOC120268561</name>
</gene>
<dbReference type="InterPro" id="IPR045051">
    <property type="entry name" value="SBT"/>
</dbReference>